<dbReference type="PANTHER" id="PTHR10978:SF5">
    <property type="entry name" value="SUCCINATE DEHYDROGENASE CYTOCHROME B560 SUBUNIT, MITOCHONDRIAL"/>
    <property type="match status" value="1"/>
</dbReference>
<feature type="binding site" description="axial binding residue" evidence="8">
    <location>
        <position position="90"/>
    </location>
    <ligand>
        <name>heme</name>
        <dbReference type="ChEBI" id="CHEBI:30413"/>
        <note>ligand shared with second transmembrane subunit</note>
    </ligand>
    <ligandPart>
        <name>Fe</name>
        <dbReference type="ChEBI" id="CHEBI:18248"/>
    </ligandPart>
</feature>
<evidence type="ECO:0000313" key="11">
    <source>
        <dbReference type="Proteomes" id="UP001626550"/>
    </source>
</evidence>
<organism evidence="10 11">
    <name type="scientific">Cichlidogyrus casuarinus</name>
    <dbReference type="NCBI Taxonomy" id="1844966"/>
    <lineage>
        <taxon>Eukaryota</taxon>
        <taxon>Metazoa</taxon>
        <taxon>Spiralia</taxon>
        <taxon>Lophotrochozoa</taxon>
        <taxon>Platyhelminthes</taxon>
        <taxon>Monogenea</taxon>
        <taxon>Monopisthocotylea</taxon>
        <taxon>Dactylogyridea</taxon>
        <taxon>Ancyrocephalidae</taxon>
        <taxon>Cichlidogyrus</taxon>
    </lineage>
</organism>
<dbReference type="CDD" id="cd03499">
    <property type="entry name" value="SQR_TypeC_SdhC"/>
    <property type="match status" value="1"/>
</dbReference>
<dbReference type="Gene3D" id="1.20.1300.10">
    <property type="entry name" value="Fumarate reductase/succinate dehydrogenase, transmembrane subunit"/>
    <property type="match status" value="1"/>
</dbReference>
<keyword evidence="11" id="KW-1185">Reference proteome</keyword>
<dbReference type="InterPro" id="IPR034804">
    <property type="entry name" value="SQR/QFR_C/D"/>
</dbReference>
<keyword evidence="3 9" id="KW-0812">Transmembrane</keyword>
<reference evidence="10 11" key="1">
    <citation type="submission" date="2024-11" db="EMBL/GenBank/DDBJ databases">
        <title>Adaptive evolution of stress response genes in parasites aligns with host niche diversity.</title>
        <authorList>
            <person name="Hahn C."/>
            <person name="Resl P."/>
        </authorList>
    </citation>
    <scope>NUCLEOTIDE SEQUENCE [LARGE SCALE GENOMIC DNA]</scope>
    <source>
        <strain evidence="10">EGGRZ-B1_66</strain>
        <tissue evidence="10">Body</tissue>
    </source>
</reference>
<dbReference type="InterPro" id="IPR014314">
    <property type="entry name" value="Succ_DH_cytb556"/>
</dbReference>
<evidence type="ECO:0000256" key="3">
    <source>
        <dbReference type="ARBA" id="ARBA00022692"/>
    </source>
</evidence>
<dbReference type="NCBIfam" id="TIGR02970">
    <property type="entry name" value="succ_dehyd_cytB"/>
    <property type="match status" value="1"/>
</dbReference>
<gene>
    <name evidence="10" type="ORF">Ciccas_012051</name>
</gene>
<dbReference type="GO" id="GO:0016020">
    <property type="term" value="C:membrane"/>
    <property type="evidence" value="ECO:0007669"/>
    <property type="project" value="UniProtKB-SubCell"/>
</dbReference>
<dbReference type="InterPro" id="IPR000701">
    <property type="entry name" value="SuccDH_FuR_B_TM-su"/>
</dbReference>
<keyword evidence="2 8" id="KW-0349">Heme</keyword>
<sequence>MKTYWKKNMKSTRPWSPHLQIYKPPFTMSMSLFHRITGCALAAMYTSFGLSCFITTGDFEGWVEWVRNLGIPSPIFFACKFLIVLPFAFHILNGIRHMTWDSLYGLTVSASNKNSMIILALAFAIAFTIALQKPSL</sequence>
<dbReference type="Proteomes" id="UP001626550">
    <property type="component" value="Unassembled WGS sequence"/>
</dbReference>
<keyword evidence="5 9" id="KW-1133">Transmembrane helix</keyword>
<feature type="transmembrane region" description="Helical" evidence="9">
    <location>
        <begin position="73"/>
        <end position="95"/>
    </location>
</feature>
<dbReference type="PANTHER" id="PTHR10978">
    <property type="entry name" value="SUCCINATE DEHYDROGENASE CYTOCHROME B560 SUBUNIT"/>
    <property type="match status" value="1"/>
</dbReference>
<comment type="cofactor">
    <cofactor evidence="8">
        <name>heme</name>
        <dbReference type="ChEBI" id="CHEBI:30413"/>
    </cofactor>
    <text evidence="8">The heme is bound between the two transmembrane subunits.</text>
</comment>
<dbReference type="SUPFAM" id="SSF81343">
    <property type="entry name" value="Fumarate reductase respiratory complex transmembrane subunits"/>
    <property type="match status" value="1"/>
</dbReference>
<evidence type="ECO:0000256" key="5">
    <source>
        <dbReference type="ARBA" id="ARBA00022989"/>
    </source>
</evidence>
<evidence type="ECO:0000313" key="10">
    <source>
        <dbReference type="EMBL" id="KAL3309405.1"/>
    </source>
</evidence>
<dbReference type="AlphaFoldDB" id="A0ABD2PPJ3"/>
<evidence type="ECO:0000256" key="6">
    <source>
        <dbReference type="ARBA" id="ARBA00023004"/>
    </source>
</evidence>
<keyword evidence="7 9" id="KW-0472">Membrane</keyword>
<accession>A0ABD2PPJ3</accession>
<keyword evidence="4 8" id="KW-0479">Metal-binding</keyword>
<evidence type="ECO:0000256" key="9">
    <source>
        <dbReference type="SAM" id="Phobius"/>
    </source>
</evidence>
<comment type="subcellular location">
    <subcellularLocation>
        <location evidence="1">Membrane</location>
    </subcellularLocation>
</comment>
<protein>
    <recommendedName>
        <fullName evidence="12">Succinate dehydrogenase cytochrome b560 subunit, mitochondrial</fullName>
    </recommendedName>
</protein>
<evidence type="ECO:0000256" key="2">
    <source>
        <dbReference type="ARBA" id="ARBA00022617"/>
    </source>
</evidence>
<dbReference type="Pfam" id="PF01127">
    <property type="entry name" value="Sdh_cyt"/>
    <property type="match status" value="1"/>
</dbReference>
<evidence type="ECO:0000256" key="1">
    <source>
        <dbReference type="ARBA" id="ARBA00004370"/>
    </source>
</evidence>
<name>A0ABD2PPJ3_9PLAT</name>
<dbReference type="EMBL" id="JBJKFK010003952">
    <property type="protein sequence ID" value="KAL3309405.1"/>
    <property type="molecule type" value="Genomic_DNA"/>
</dbReference>
<feature type="transmembrane region" description="Helical" evidence="9">
    <location>
        <begin position="116"/>
        <end position="132"/>
    </location>
</feature>
<evidence type="ECO:0000256" key="7">
    <source>
        <dbReference type="ARBA" id="ARBA00023136"/>
    </source>
</evidence>
<dbReference type="PIRSF" id="PIRSF000178">
    <property type="entry name" value="SDH_cyt_b560"/>
    <property type="match status" value="1"/>
</dbReference>
<evidence type="ECO:0000256" key="8">
    <source>
        <dbReference type="PIRSR" id="PIRSR000178-1"/>
    </source>
</evidence>
<comment type="caution">
    <text evidence="10">The sequence shown here is derived from an EMBL/GenBank/DDBJ whole genome shotgun (WGS) entry which is preliminary data.</text>
</comment>
<evidence type="ECO:0000256" key="4">
    <source>
        <dbReference type="ARBA" id="ARBA00022723"/>
    </source>
</evidence>
<proteinExistence type="predicted"/>
<dbReference type="GO" id="GO:0046872">
    <property type="term" value="F:metal ion binding"/>
    <property type="evidence" value="ECO:0007669"/>
    <property type="project" value="UniProtKB-KW"/>
</dbReference>
<keyword evidence="6 8" id="KW-0408">Iron</keyword>
<evidence type="ECO:0008006" key="12">
    <source>
        <dbReference type="Google" id="ProtNLM"/>
    </source>
</evidence>